<proteinExistence type="predicted"/>
<evidence type="ECO:0000256" key="1">
    <source>
        <dbReference type="SAM" id="Phobius"/>
    </source>
</evidence>
<keyword evidence="1" id="KW-1133">Transmembrane helix</keyword>
<keyword evidence="1" id="KW-0472">Membrane</keyword>
<evidence type="ECO:0008006" key="3">
    <source>
        <dbReference type="Google" id="ProtNLM"/>
    </source>
</evidence>
<keyword evidence="1" id="KW-0812">Transmembrane</keyword>
<feature type="transmembrane region" description="Helical" evidence="1">
    <location>
        <begin position="34"/>
        <end position="58"/>
    </location>
</feature>
<dbReference type="EMBL" id="UOED01000031">
    <property type="protein sequence ID" value="VAV88160.1"/>
    <property type="molecule type" value="Genomic_DNA"/>
</dbReference>
<reference evidence="2" key="1">
    <citation type="submission" date="2018-06" db="EMBL/GenBank/DDBJ databases">
        <authorList>
            <person name="Zhirakovskaya E."/>
        </authorList>
    </citation>
    <scope>NUCLEOTIDE SEQUENCE</scope>
</reference>
<dbReference type="AlphaFoldDB" id="A0A3B0R4G6"/>
<accession>A0A3B0R4G6</accession>
<sequence>MLLYLLGVLVPPLAILLYGKIVFAAFNALLWTYAILTPGMTGLVLWVVASLHASHVIYNARLSRIRH</sequence>
<protein>
    <recommendedName>
        <fullName evidence="3">YqaE/Pmp3 family membrane protein</fullName>
    </recommendedName>
</protein>
<organism evidence="2">
    <name type="scientific">hydrothermal vent metagenome</name>
    <dbReference type="NCBI Taxonomy" id="652676"/>
    <lineage>
        <taxon>unclassified sequences</taxon>
        <taxon>metagenomes</taxon>
        <taxon>ecological metagenomes</taxon>
    </lineage>
</organism>
<gene>
    <name evidence="2" type="ORF">MNBD_ALPHA02-1681</name>
</gene>
<evidence type="ECO:0000313" key="2">
    <source>
        <dbReference type="EMBL" id="VAV88160.1"/>
    </source>
</evidence>
<name>A0A3B0R4G6_9ZZZZ</name>